<dbReference type="RefSeq" id="WP_200555045.1">
    <property type="nucleotide sequence ID" value="NZ_JAEPES010000001.1"/>
</dbReference>
<feature type="domain" description="Bacterial bifunctional deaminase-reductase C-terminal" evidence="4">
    <location>
        <begin position="36"/>
        <end position="207"/>
    </location>
</feature>
<evidence type="ECO:0000256" key="2">
    <source>
        <dbReference type="ARBA" id="ARBA00022857"/>
    </source>
</evidence>
<dbReference type="InterPro" id="IPR050765">
    <property type="entry name" value="Riboflavin_Biosynth_HTPR"/>
</dbReference>
<dbReference type="GO" id="GO:0009231">
    <property type="term" value="P:riboflavin biosynthetic process"/>
    <property type="evidence" value="ECO:0007669"/>
    <property type="project" value="InterPro"/>
</dbReference>
<organism evidence="5 7">
    <name type="scientific">Lacisediminihabitans changchengi</name>
    <dbReference type="NCBI Taxonomy" id="2787634"/>
    <lineage>
        <taxon>Bacteria</taxon>
        <taxon>Bacillati</taxon>
        <taxon>Actinomycetota</taxon>
        <taxon>Actinomycetes</taxon>
        <taxon>Micrococcales</taxon>
        <taxon>Microbacteriaceae</taxon>
        <taxon>Lacisediminihabitans</taxon>
    </lineage>
</organism>
<reference evidence="5" key="1">
    <citation type="submission" date="2021-01" db="EMBL/GenBank/DDBJ databases">
        <title>Lacisediminihabitans sp. nov. strain G11-30, isolated from Antarctic Soil.</title>
        <authorList>
            <person name="Li J."/>
        </authorList>
    </citation>
    <scope>NUCLEOTIDE SEQUENCE</scope>
    <source>
        <strain evidence="5">G11-30</strain>
    </source>
</reference>
<name>A0A934VXB9_9MICO</name>
<dbReference type="PANTHER" id="PTHR38011">
    <property type="entry name" value="DIHYDROFOLATE REDUCTASE FAMILY PROTEIN (AFU_ORTHOLOGUE AFUA_8G06820)"/>
    <property type="match status" value="1"/>
</dbReference>
<dbReference type="Gene3D" id="3.40.430.10">
    <property type="entry name" value="Dihydrofolate Reductase, subunit A"/>
    <property type="match status" value="1"/>
</dbReference>
<keyword evidence="7" id="KW-1185">Reference proteome</keyword>
<dbReference type="Pfam" id="PF01872">
    <property type="entry name" value="RibD_C"/>
    <property type="match status" value="1"/>
</dbReference>
<dbReference type="EMBL" id="JAEPES010000003">
    <property type="protein sequence ID" value="MBK4348135.1"/>
    <property type="molecule type" value="Genomic_DNA"/>
</dbReference>
<dbReference type="InterPro" id="IPR024072">
    <property type="entry name" value="DHFR-like_dom_sf"/>
</dbReference>
<protein>
    <submittedName>
        <fullName evidence="5">Dihydrofolate reductase family protein</fullName>
    </submittedName>
</protein>
<sequence>MIVRPVFPEVGPPIDLATDDARSRLDALYATPSTEWLRINLVLSVDGSAAGSDGTSASLTAGADRKVLGAIRRAADVVLVGAESVRREGYVLPKTAPLAIVTGSGELSGHALAGVEPGRLLVLCPDSARDRVTAELPAATVIVLPETEGRMAAGEIIAALRARGFGSIVCEGGPSLAGTLVDAGLVDELCLSTSPRIGGPQHPLSVAATELRLERLAVDDAGVVFARWSVARISR</sequence>
<evidence type="ECO:0000313" key="6">
    <source>
        <dbReference type="EMBL" id="MBK4348135.1"/>
    </source>
</evidence>
<evidence type="ECO:0000256" key="1">
    <source>
        <dbReference type="ARBA" id="ARBA00005104"/>
    </source>
</evidence>
<comment type="caution">
    <text evidence="5">The sequence shown here is derived from an EMBL/GenBank/DDBJ whole genome shotgun (WGS) entry which is preliminary data.</text>
</comment>
<comment type="pathway">
    <text evidence="1">Cofactor biosynthesis; riboflavin biosynthesis.</text>
</comment>
<keyword evidence="2" id="KW-0521">NADP</keyword>
<proteinExistence type="predicted"/>
<dbReference type="GO" id="GO:0008703">
    <property type="term" value="F:5-amino-6-(5-phosphoribosylamino)uracil reductase activity"/>
    <property type="evidence" value="ECO:0007669"/>
    <property type="project" value="InterPro"/>
</dbReference>
<dbReference type="InterPro" id="IPR002734">
    <property type="entry name" value="RibDG_C"/>
</dbReference>
<evidence type="ECO:0000259" key="4">
    <source>
        <dbReference type="Pfam" id="PF01872"/>
    </source>
</evidence>
<dbReference type="Proteomes" id="UP000636458">
    <property type="component" value="Unassembled WGS sequence"/>
</dbReference>
<gene>
    <name evidence="5" type="ORF">IV501_03760</name>
    <name evidence="6" type="ORF">IV501_10865</name>
</gene>
<keyword evidence="3" id="KW-0560">Oxidoreductase</keyword>
<dbReference type="EMBL" id="JAEPES010000001">
    <property type="protein sequence ID" value="MBK4346742.1"/>
    <property type="molecule type" value="Genomic_DNA"/>
</dbReference>
<evidence type="ECO:0000256" key="3">
    <source>
        <dbReference type="ARBA" id="ARBA00023002"/>
    </source>
</evidence>
<evidence type="ECO:0000313" key="5">
    <source>
        <dbReference type="EMBL" id="MBK4346742.1"/>
    </source>
</evidence>
<evidence type="ECO:0000313" key="7">
    <source>
        <dbReference type="Proteomes" id="UP000636458"/>
    </source>
</evidence>
<dbReference type="SUPFAM" id="SSF53597">
    <property type="entry name" value="Dihydrofolate reductase-like"/>
    <property type="match status" value="1"/>
</dbReference>
<dbReference type="AlphaFoldDB" id="A0A934VXB9"/>
<accession>A0A934VXB9</accession>
<dbReference type="PANTHER" id="PTHR38011:SF7">
    <property type="entry name" value="2,5-DIAMINO-6-RIBOSYLAMINO-4(3H)-PYRIMIDINONE 5'-PHOSPHATE REDUCTASE"/>
    <property type="match status" value="1"/>
</dbReference>